<dbReference type="EMBL" id="CM044702">
    <property type="protein sequence ID" value="KAI5678523.1"/>
    <property type="molecule type" value="Genomic_DNA"/>
</dbReference>
<organism evidence="1 2">
    <name type="scientific">Catharanthus roseus</name>
    <name type="common">Madagascar periwinkle</name>
    <name type="synonym">Vinca rosea</name>
    <dbReference type="NCBI Taxonomy" id="4058"/>
    <lineage>
        <taxon>Eukaryota</taxon>
        <taxon>Viridiplantae</taxon>
        <taxon>Streptophyta</taxon>
        <taxon>Embryophyta</taxon>
        <taxon>Tracheophyta</taxon>
        <taxon>Spermatophyta</taxon>
        <taxon>Magnoliopsida</taxon>
        <taxon>eudicotyledons</taxon>
        <taxon>Gunneridae</taxon>
        <taxon>Pentapetalae</taxon>
        <taxon>asterids</taxon>
        <taxon>lamiids</taxon>
        <taxon>Gentianales</taxon>
        <taxon>Apocynaceae</taxon>
        <taxon>Rauvolfioideae</taxon>
        <taxon>Vinceae</taxon>
        <taxon>Catharanthinae</taxon>
        <taxon>Catharanthus</taxon>
    </lineage>
</organism>
<sequence>MRFAERNDLRESEVHQVSHCLDGLKLQIRDRIGVQVVKSVTEAKNIGIKAELILQDRCGSRIEGNKRTYGNDNFQRSSGEETSRSFADKNKAAQGWNQGTERKEDKGPGKKVAELKEGQKAAINPYAKPILGKSNECPTKKPVNVVEQDEEEEFCGPDGEDDDYEAYAEVKEQNYVIRNRRWK</sequence>
<comment type="caution">
    <text evidence="1">The sequence shown here is derived from an EMBL/GenBank/DDBJ whole genome shotgun (WGS) entry which is preliminary data.</text>
</comment>
<reference evidence="2" key="1">
    <citation type="journal article" date="2023" name="Nat. Plants">
        <title>Single-cell RNA sequencing provides a high-resolution roadmap for understanding the multicellular compartmentation of specialized metabolism.</title>
        <authorList>
            <person name="Sun S."/>
            <person name="Shen X."/>
            <person name="Li Y."/>
            <person name="Li Y."/>
            <person name="Wang S."/>
            <person name="Li R."/>
            <person name="Zhang H."/>
            <person name="Shen G."/>
            <person name="Guo B."/>
            <person name="Wei J."/>
            <person name="Xu J."/>
            <person name="St-Pierre B."/>
            <person name="Chen S."/>
            <person name="Sun C."/>
        </authorList>
    </citation>
    <scope>NUCLEOTIDE SEQUENCE [LARGE SCALE GENOMIC DNA]</scope>
</reference>
<gene>
    <name evidence="1" type="ORF">M9H77_09473</name>
</gene>
<proteinExistence type="predicted"/>
<evidence type="ECO:0000313" key="1">
    <source>
        <dbReference type="EMBL" id="KAI5678523.1"/>
    </source>
</evidence>
<name>A0ACC0C189_CATRO</name>
<dbReference type="Proteomes" id="UP001060085">
    <property type="component" value="Linkage Group LG02"/>
</dbReference>
<evidence type="ECO:0000313" key="2">
    <source>
        <dbReference type="Proteomes" id="UP001060085"/>
    </source>
</evidence>
<accession>A0ACC0C189</accession>
<keyword evidence="2" id="KW-1185">Reference proteome</keyword>
<protein>
    <submittedName>
        <fullName evidence="1">Uncharacterized protein</fullName>
    </submittedName>
</protein>